<feature type="transmembrane region" description="Helical" evidence="1">
    <location>
        <begin position="54"/>
        <end position="73"/>
    </location>
</feature>
<keyword evidence="1" id="KW-0812">Transmembrane</keyword>
<evidence type="ECO:0000256" key="1">
    <source>
        <dbReference type="SAM" id="Phobius"/>
    </source>
</evidence>
<evidence type="ECO:0000313" key="2">
    <source>
        <dbReference type="EMBL" id="APC97241.1"/>
    </source>
</evidence>
<dbReference type="Proteomes" id="UP000182521">
    <property type="component" value="Chromosome"/>
</dbReference>
<dbReference type="EMBL" id="CP009654">
    <property type="protein sequence ID" value="APC97241.1"/>
    <property type="molecule type" value="Genomic_DNA"/>
</dbReference>
<dbReference type="OrthoDB" id="6812603at2"/>
<name>A0A1J0KU14_9GAMM</name>
<evidence type="ECO:0000313" key="3">
    <source>
        <dbReference type="Proteomes" id="UP000182521"/>
    </source>
</evidence>
<reference evidence="3" key="1">
    <citation type="submission" date="2014-10" db="EMBL/GenBank/DDBJ databases">
        <authorList>
            <person name="Kuske C.R."/>
            <person name="Challacombe J.F."/>
            <person name="Daligault H.E."/>
            <person name="Davenport K.W."/>
            <person name="Johnson S.L."/>
            <person name="Siddaramappa S."/>
            <person name="Petersen J.M."/>
        </authorList>
    </citation>
    <scope>NUCLEOTIDE SEQUENCE [LARGE SCALE GENOMIC DNA]</scope>
    <source>
        <strain evidence="3">CA97-1460</strain>
    </source>
</reference>
<feature type="transmembrane region" description="Helical" evidence="1">
    <location>
        <begin position="138"/>
        <end position="159"/>
    </location>
</feature>
<sequence length="380" mass="45122">MKYKDMLKAYYYSISNEICLDKEFLNRENTSVLSFTPVRSIKTIALVKKYKINIVTYSFLALVYFVFSPVFFLKSLMKNIIKLKKNKNSNIHDNVVLVANRRVEYLYSKIKESINTDTTFLSINRVGSMHSIPFGFNLNLFDLIKAYMFSIVSMFYILIKLRNKTDIIQTYVAYEWFMTYISLSKIKKDVKNVYFANHYDRWATLFEQLFYDKEVNLIQHGILPNNLSLVYKFKNIDKIYCYNNKSEVLFKKLFNAENIIFERVSLSINLSEIKSRRKTMLIIGQPHCIEREIEIVKKLYNDFMIYIKPHPLYQDSAYYKVKGCEIIKDKNYYPKVDLALSYESTLGMEYEASGITVLWWKELKVDEVVHLVKNIMDDKL</sequence>
<accession>A0A1J0KU14</accession>
<gene>
    <name evidence="2" type="ORF">KX01_1738</name>
</gene>
<protein>
    <recommendedName>
        <fullName evidence="4">Glycosyltransferase 52 family protein</fullName>
    </recommendedName>
</protein>
<keyword evidence="1" id="KW-1133">Transmembrane helix</keyword>
<proteinExistence type="predicted"/>
<dbReference type="KEGG" id="frc:KX01_1738"/>
<dbReference type="AlphaFoldDB" id="A0A1J0KU14"/>
<dbReference type="RefSeq" id="WP_071664593.1">
    <property type="nucleotide sequence ID" value="NZ_CP009654.1"/>
</dbReference>
<evidence type="ECO:0008006" key="4">
    <source>
        <dbReference type="Google" id="ProtNLM"/>
    </source>
</evidence>
<organism evidence="2 3">
    <name type="scientific">Francisella frigiditurris</name>
    <dbReference type="NCBI Taxonomy" id="1542390"/>
    <lineage>
        <taxon>Bacteria</taxon>
        <taxon>Pseudomonadati</taxon>
        <taxon>Pseudomonadota</taxon>
        <taxon>Gammaproteobacteria</taxon>
        <taxon>Thiotrichales</taxon>
        <taxon>Francisellaceae</taxon>
        <taxon>Francisella</taxon>
    </lineage>
</organism>
<keyword evidence="1" id="KW-0472">Membrane</keyword>
<keyword evidence="3" id="KW-1185">Reference proteome</keyword>
<dbReference type="STRING" id="1542390.KX01_1738"/>